<dbReference type="InterPro" id="IPR027417">
    <property type="entry name" value="P-loop_NTPase"/>
</dbReference>
<dbReference type="PANTHER" id="PTHR11089:SF30">
    <property type="entry name" value="GUANINE NUCLEOTIDE-BINDING PROTEIN-LIKE 3 HOMOLOG"/>
    <property type="match status" value="1"/>
</dbReference>
<keyword evidence="5" id="KW-0539">Nucleus</keyword>
<evidence type="ECO:0000256" key="2">
    <source>
        <dbReference type="ARBA" id="ARBA00022741"/>
    </source>
</evidence>
<feature type="region of interest" description="Disordered" evidence="6">
    <location>
        <begin position="380"/>
        <end position="417"/>
    </location>
</feature>
<feature type="domain" description="CP-type G" evidence="7">
    <location>
        <begin position="41"/>
        <end position="225"/>
    </location>
</feature>
<dbReference type="CDD" id="cd00882">
    <property type="entry name" value="Ras_like_GTPase"/>
    <property type="match status" value="1"/>
</dbReference>
<protein>
    <submittedName>
        <fullName evidence="8">Guanine nucleotide-binding protein-like 3-like protein</fullName>
    </submittedName>
</protein>
<evidence type="ECO:0000256" key="4">
    <source>
        <dbReference type="ARBA" id="ARBA00023134"/>
    </source>
</evidence>
<dbReference type="FunFam" id="1.10.1580.10:FF:000002">
    <property type="entry name" value="Guanine nucleotide-binding protein-like 3 (nucleolar)-like"/>
    <property type="match status" value="1"/>
</dbReference>
<evidence type="ECO:0000259" key="7">
    <source>
        <dbReference type="PROSITE" id="PS51721"/>
    </source>
</evidence>
<dbReference type="CDD" id="cd04178">
    <property type="entry name" value="Nucleostemin_like"/>
    <property type="match status" value="1"/>
</dbReference>
<keyword evidence="2" id="KW-0547">Nucleotide-binding</keyword>
<dbReference type="InterPro" id="IPR006073">
    <property type="entry name" value="GTP-bd"/>
</dbReference>
<feature type="compositionally biased region" description="Basic and acidic residues" evidence="6">
    <location>
        <begin position="1"/>
        <end position="17"/>
    </location>
</feature>
<dbReference type="PROSITE" id="PS51721">
    <property type="entry name" value="G_CP"/>
    <property type="match status" value="1"/>
</dbReference>
<dbReference type="SUPFAM" id="SSF52540">
    <property type="entry name" value="P-loop containing nucleoside triphosphate hydrolases"/>
    <property type="match status" value="1"/>
</dbReference>
<feature type="region of interest" description="Disordered" evidence="6">
    <location>
        <begin position="1"/>
        <end position="36"/>
    </location>
</feature>
<evidence type="ECO:0000256" key="1">
    <source>
        <dbReference type="ARBA" id="ARBA00004123"/>
    </source>
</evidence>
<evidence type="ECO:0000256" key="6">
    <source>
        <dbReference type="SAM" id="MobiDB-lite"/>
    </source>
</evidence>
<comment type="caution">
    <text evidence="8">The sequence shown here is derived from an EMBL/GenBank/DDBJ whole genome shotgun (WGS) entry which is preliminary data.</text>
</comment>
<comment type="subcellular location">
    <subcellularLocation>
        <location evidence="1">Nucleus</location>
    </subcellularLocation>
</comment>
<dbReference type="InterPro" id="IPR023179">
    <property type="entry name" value="GTP-bd_ortho_bundle_sf"/>
</dbReference>
<evidence type="ECO:0000256" key="3">
    <source>
        <dbReference type="ARBA" id="ARBA00023054"/>
    </source>
</evidence>
<dbReference type="Gene3D" id="1.10.1580.10">
    <property type="match status" value="1"/>
</dbReference>
<proteinExistence type="predicted"/>
<dbReference type="EMBL" id="JADGJW010000218">
    <property type="protein sequence ID" value="KAJ3221636.1"/>
    <property type="molecule type" value="Genomic_DNA"/>
</dbReference>
<dbReference type="Pfam" id="PF01926">
    <property type="entry name" value="MMR_HSR1"/>
    <property type="match status" value="1"/>
</dbReference>
<dbReference type="PRINTS" id="PR00326">
    <property type="entry name" value="GTP1OBG"/>
</dbReference>
<evidence type="ECO:0000256" key="5">
    <source>
        <dbReference type="ARBA" id="ARBA00023242"/>
    </source>
</evidence>
<accession>A0AAD5U6C8</accession>
<gene>
    <name evidence="8" type="primary">GNL3L</name>
    <name evidence="8" type="ORF">HK099_003292</name>
</gene>
<evidence type="ECO:0000313" key="9">
    <source>
        <dbReference type="Proteomes" id="UP001211065"/>
    </source>
</evidence>
<sequence length="417" mass="46966">MSEALEKQEEFELKFQEDQSEESEQQESSVGKKDDSRKAYFKEFKKVVEESDVILEILDCRDPLGGRTKQIEEMILNSGINKRIILILNKIDLVPRETVEQWLKYLRNEFPTIAFKASTQNQKNLSHNKVSTKHASSALLSSSECLGADTLLKLLKNYCRNNQIKTSITVGVVGFPNVGKSSVINSLKRQRVCSVGSTPGITKSNQEIHLDKNIKLLDSPGIVFSKAKNAKEAAEAILRNSIKVELVDDPVTPVELILTRCKKEHLMVLYNIPYFDTVQDFLIQIAKQKGRIRKGGIPDLENSARCVLQDWNQGKIPYFTTPPKDSGAHVESLREHSLVDSWSKEFEIDGVIKVEKEVVLNGVKSRSDIATPLFGIQSSGIVDLPMDEGNSEDEDMEDDESEEDSDEDDEDENMDED</sequence>
<dbReference type="GO" id="GO:0005525">
    <property type="term" value="F:GTP binding"/>
    <property type="evidence" value="ECO:0007669"/>
    <property type="project" value="UniProtKB-KW"/>
</dbReference>
<dbReference type="InterPro" id="IPR050755">
    <property type="entry name" value="TRAFAC_YlqF/YawG_RiboMat"/>
</dbReference>
<organism evidence="8 9">
    <name type="scientific">Clydaea vesicula</name>
    <dbReference type="NCBI Taxonomy" id="447962"/>
    <lineage>
        <taxon>Eukaryota</taxon>
        <taxon>Fungi</taxon>
        <taxon>Fungi incertae sedis</taxon>
        <taxon>Chytridiomycota</taxon>
        <taxon>Chytridiomycota incertae sedis</taxon>
        <taxon>Chytridiomycetes</taxon>
        <taxon>Lobulomycetales</taxon>
        <taxon>Lobulomycetaceae</taxon>
        <taxon>Clydaea</taxon>
    </lineage>
</organism>
<dbReference type="AlphaFoldDB" id="A0AAD5U6C8"/>
<keyword evidence="9" id="KW-1185">Reference proteome</keyword>
<dbReference type="Proteomes" id="UP001211065">
    <property type="component" value="Unassembled WGS sequence"/>
</dbReference>
<keyword evidence="3" id="KW-0175">Coiled coil</keyword>
<dbReference type="InterPro" id="IPR030378">
    <property type="entry name" value="G_CP_dom"/>
</dbReference>
<dbReference type="Gene3D" id="3.40.50.300">
    <property type="entry name" value="P-loop containing nucleotide triphosphate hydrolases"/>
    <property type="match status" value="1"/>
</dbReference>
<feature type="compositionally biased region" description="Acidic residues" evidence="6">
    <location>
        <begin position="385"/>
        <end position="417"/>
    </location>
</feature>
<dbReference type="PANTHER" id="PTHR11089">
    <property type="entry name" value="GTP-BINDING PROTEIN-RELATED"/>
    <property type="match status" value="1"/>
</dbReference>
<reference evidence="8" key="1">
    <citation type="submission" date="2020-05" db="EMBL/GenBank/DDBJ databases">
        <title>Phylogenomic resolution of chytrid fungi.</title>
        <authorList>
            <person name="Stajich J.E."/>
            <person name="Amses K."/>
            <person name="Simmons R."/>
            <person name="Seto K."/>
            <person name="Myers J."/>
            <person name="Bonds A."/>
            <person name="Quandt C.A."/>
            <person name="Barry K."/>
            <person name="Liu P."/>
            <person name="Grigoriev I."/>
            <person name="Longcore J.E."/>
            <person name="James T.Y."/>
        </authorList>
    </citation>
    <scope>NUCLEOTIDE SEQUENCE</scope>
    <source>
        <strain evidence="8">JEL0476</strain>
    </source>
</reference>
<keyword evidence="4" id="KW-0342">GTP-binding</keyword>
<dbReference type="GO" id="GO:0005730">
    <property type="term" value="C:nucleolus"/>
    <property type="evidence" value="ECO:0007669"/>
    <property type="project" value="TreeGrafter"/>
</dbReference>
<dbReference type="FunFam" id="3.40.50.300:FF:000493">
    <property type="entry name" value="Guanine nucleotide-binding protein-like 3-like protein"/>
    <property type="match status" value="1"/>
</dbReference>
<name>A0AAD5U6C8_9FUNG</name>
<evidence type="ECO:0000313" key="8">
    <source>
        <dbReference type="EMBL" id="KAJ3221636.1"/>
    </source>
</evidence>